<dbReference type="Proteomes" id="UP000016543">
    <property type="component" value="Unassembled WGS sequence"/>
</dbReference>
<name>A0ABP2CX09_9GAMM</name>
<gene>
    <name evidence="1" type="ORF">OS145_02875</name>
</gene>
<keyword evidence="2" id="KW-1185">Reference proteome</keyword>
<sequence>MSISHKKINEMIKTAVSDLNACGREQQAFNSLCEKIYLIESSLNESTSATKIISEMREEIMSRAIDFKEESK</sequence>
<dbReference type="EMBL" id="AAMX01000001">
    <property type="protein sequence ID" value="EAQ33277.1"/>
    <property type="molecule type" value="Genomic_DNA"/>
</dbReference>
<proteinExistence type="predicted"/>
<protein>
    <recommendedName>
        <fullName evidence="3">Orphan protein</fullName>
    </recommendedName>
</protein>
<organism evidence="1 2">
    <name type="scientific">Idiomarina baltica OS145</name>
    <dbReference type="NCBI Taxonomy" id="314276"/>
    <lineage>
        <taxon>Bacteria</taxon>
        <taxon>Pseudomonadati</taxon>
        <taxon>Pseudomonadota</taxon>
        <taxon>Gammaproteobacteria</taxon>
        <taxon>Alteromonadales</taxon>
        <taxon>Idiomarinaceae</taxon>
        <taxon>Idiomarina</taxon>
    </lineage>
</organism>
<evidence type="ECO:0000313" key="2">
    <source>
        <dbReference type="Proteomes" id="UP000016543"/>
    </source>
</evidence>
<evidence type="ECO:0008006" key="3">
    <source>
        <dbReference type="Google" id="ProtNLM"/>
    </source>
</evidence>
<reference evidence="1 2" key="1">
    <citation type="submission" date="2006-01" db="EMBL/GenBank/DDBJ databases">
        <authorList>
            <person name="Brettar I."/>
            <person name="Hofle M."/>
            <person name="Ferriera S."/>
            <person name="Johnson J."/>
            <person name="Kravitz S."/>
            <person name="Halpern A."/>
            <person name="Remington K."/>
            <person name="Beeson K."/>
            <person name="Tran B."/>
            <person name="Rogers Y.-H."/>
            <person name="Friedman R."/>
            <person name="Venter J.C."/>
        </authorList>
    </citation>
    <scope>NUCLEOTIDE SEQUENCE [LARGE SCALE GENOMIC DNA]</scope>
    <source>
        <strain evidence="1 2">OS145</strain>
    </source>
</reference>
<accession>A0ABP2CX09</accession>
<comment type="caution">
    <text evidence="1">The sequence shown here is derived from an EMBL/GenBank/DDBJ whole genome shotgun (WGS) entry which is preliminary data.</text>
</comment>
<evidence type="ECO:0000313" key="1">
    <source>
        <dbReference type="EMBL" id="EAQ33277.1"/>
    </source>
</evidence>